<dbReference type="AlphaFoldDB" id="A0A0F9H3G7"/>
<organism evidence="1">
    <name type="scientific">marine sediment metagenome</name>
    <dbReference type="NCBI Taxonomy" id="412755"/>
    <lineage>
        <taxon>unclassified sequences</taxon>
        <taxon>metagenomes</taxon>
        <taxon>ecological metagenomes</taxon>
    </lineage>
</organism>
<evidence type="ECO:0000313" key="1">
    <source>
        <dbReference type="EMBL" id="KKM05555.1"/>
    </source>
</evidence>
<feature type="non-terminal residue" evidence="1">
    <location>
        <position position="1"/>
    </location>
</feature>
<name>A0A0F9H3G7_9ZZZZ</name>
<sequence>PGITDFAARDQLAASLLAELSAQDQKRVEESQVFQHDPSAKEFLEARTVIRDSVYWKQQEDSFDWFKKNVNRVTDESVTYFQLQNESRVVGGRQAVRIQSVLSAIDKRTRLLRERLRRKSPALDAALVMVYGLKPILGR</sequence>
<accession>A0A0F9H3G7</accession>
<protein>
    <submittedName>
        <fullName evidence="1">Uncharacterized protein</fullName>
    </submittedName>
</protein>
<gene>
    <name evidence="1" type="ORF">LCGC14_1752840</name>
</gene>
<proteinExistence type="predicted"/>
<comment type="caution">
    <text evidence="1">The sequence shown here is derived from an EMBL/GenBank/DDBJ whole genome shotgun (WGS) entry which is preliminary data.</text>
</comment>
<reference evidence="1" key="1">
    <citation type="journal article" date="2015" name="Nature">
        <title>Complex archaea that bridge the gap between prokaryotes and eukaryotes.</title>
        <authorList>
            <person name="Spang A."/>
            <person name="Saw J.H."/>
            <person name="Jorgensen S.L."/>
            <person name="Zaremba-Niedzwiedzka K."/>
            <person name="Martijn J."/>
            <person name="Lind A.E."/>
            <person name="van Eijk R."/>
            <person name="Schleper C."/>
            <person name="Guy L."/>
            <person name="Ettema T.J."/>
        </authorList>
    </citation>
    <scope>NUCLEOTIDE SEQUENCE</scope>
</reference>
<dbReference type="EMBL" id="LAZR01016192">
    <property type="protein sequence ID" value="KKM05555.1"/>
    <property type="molecule type" value="Genomic_DNA"/>
</dbReference>